<comment type="caution">
    <text evidence="1">The sequence shown here is derived from an EMBL/GenBank/DDBJ whole genome shotgun (WGS) entry which is preliminary data.</text>
</comment>
<dbReference type="EMBL" id="BPLR01014336">
    <property type="protein sequence ID" value="GIY68174.1"/>
    <property type="molecule type" value="Genomic_DNA"/>
</dbReference>
<evidence type="ECO:0000313" key="1">
    <source>
        <dbReference type="EMBL" id="GIY68174.1"/>
    </source>
</evidence>
<dbReference type="AlphaFoldDB" id="A0AAV4VE62"/>
<keyword evidence="2" id="KW-1185">Reference proteome</keyword>
<accession>A0AAV4VE62</accession>
<name>A0AAV4VE62_CAEEX</name>
<proteinExistence type="predicted"/>
<dbReference type="Proteomes" id="UP001054945">
    <property type="component" value="Unassembled WGS sequence"/>
</dbReference>
<sequence length="335" mass="38075">MEFGIEGGGTVSKFMGSLSGENDFGIEGVSHKLALIRWIFCLNYVTEFCLGCNTLNLLKMNEFVLVLSKIDSFSYSREIPTFPSFPLSEIRVENPSGSSSSIQSLSILFHLHGNDYHIGERRRRRIGSVKCRPLFRSDVVHTDMCKHRSFYYRTKVWTTEFGIGGGYRVSKFVGSLLEENGFGVEGVSHKLALIRWIFDEVTEFCFGCNTLRTIRQIPRYPSLPTHPESREENPSGSSPSFRSLFILFHFHGNEYQDGEEVDWQYEISPSIPIRFSSVLMCLQLRKPCSDGTLQLFITGPKFGFVINSEETFFIASFYTAWIALASPSSDNGIRY</sequence>
<reference evidence="1 2" key="1">
    <citation type="submission" date="2021-06" db="EMBL/GenBank/DDBJ databases">
        <title>Caerostris extrusa draft genome.</title>
        <authorList>
            <person name="Kono N."/>
            <person name="Arakawa K."/>
        </authorList>
    </citation>
    <scope>NUCLEOTIDE SEQUENCE [LARGE SCALE GENOMIC DNA]</scope>
</reference>
<organism evidence="1 2">
    <name type="scientific">Caerostris extrusa</name>
    <name type="common">Bark spider</name>
    <name type="synonym">Caerostris bankana</name>
    <dbReference type="NCBI Taxonomy" id="172846"/>
    <lineage>
        <taxon>Eukaryota</taxon>
        <taxon>Metazoa</taxon>
        <taxon>Ecdysozoa</taxon>
        <taxon>Arthropoda</taxon>
        <taxon>Chelicerata</taxon>
        <taxon>Arachnida</taxon>
        <taxon>Araneae</taxon>
        <taxon>Araneomorphae</taxon>
        <taxon>Entelegynae</taxon>
        <taxon>Araneoidea</taxon>
        <taxon>Araneidae</taxon>
        <taxon>Caerostris</taxon>
    </lineage>
</organism>
<evidence type="ECO:0000313" key="2">
    <source>
        <dbReference type="Proteomes" id="UP001054945"/>
    </source>
</evidence>
<gene>
    <name evidence="1" type="ORF">CEXT_26421</name>
</gene>
<protein>
    <recommendedName>
        <fullName evidence="3">Maturase K</fullName>
    </recommendedName>
</protein>
<evidence type="ECO:0008006" key="3">
    <source>
        <dbReference type="Google" id="ProtNLM"/>
    </source>
</evidence>